<protein>
    <submittedName>
        <fullName evidence="1">Uncharacterized protein</fullName>
    </submittedName>
</protein>
<evidence type="ECO:0000313" key="1">
    <source>
        <dbReference type="EMBL" id="KAG9466446.1"/>
    </source>
</evidence>
<evidence type="ECO:0000313" key="2">
    <source>
        <dbReference type="Proteomes" id="UP000770717"/>
    </source>
</evidence>
<comment type="caution">
    <text evidence="1">The sequence shown here is derived from an EMBL/GenBank/DDBJ whole genome shotgun (WGS) entry which is preliminary data.</text>
</comment>
<gene>
    <name evidence="1" type="ORF">GDO78_016624</name>
</gene>
<dbReference type="AlphaFoldDB" id="A0A8J6BEL5"/>
<proteinExistence type="predicted"/>
<sequence>MCGQWLTEWKSVFTKVAKERLNKQVRTEMQDWISAKTDAEKRTLIREKLKGVFQQPVEGMETRLENIKKEAEALTLTRTLKVGSEESGISKSMLRF</sequence>
<accession>A0A8J6BEL5</accession>
<name>A0A8J6BEL5_ELECQ</name>
<reference evidence="1" key="1">
    <citation type="thesis" date="2020" institute="ProQuest LLC" country="789 East Eisenhower Parkway, Ann Arbor, MI, USA">
        <title>Comparative Genomics and Chromosome Evolution.</title>
        <authorList>
            <person name="Mudd A.B."/>
        </authorList>
    </citation>
    <scope>NUCLEOTIDE SEQUENCE</scope>
    <source>
        <strain evidence="1">HN-11 Male</strain>
        <tissue evidence="1">Kidney and liver</tissue>
    </source>
</reference>
<keyword evidence="2" id="KW-1185">Reference proteome</keyword>
<dbReference type="EMBL" id="WNTK01002055">
    <property type="protein sequence ID" value="KAG9466446.1"/>
    <property type="molecule type" value="Genomic_DNA"/>
</dbReference>
<dbReference type="Proteomes" id="UP000770717">
    <property type="component" value="Unassembled WGS sequence"/>
</dbReference>
<organism evidence="1 2">
    <name type="scientific">Eleutherodactylus coqui</name>
    <name type="common">Puerto Rican coqui</name>
    <dbReference type="NCBI Taxonomy" id="57060"/>
    <lineage>
        <taxon>Eukaryota</taxon>
        <taxon>Metazoa</taxon>
        <taxon>Chordata</taxon>
        <taxon>Craniata</taxon>
        <taxon>Vertebrata</taxon>
        <taxon>Euteleostomi</taxon>
        <taxon>Amphibia</taxon>
        <taxon>Batrachia</taxon>
        <taxon>Anura</taxon>
        <taxon>Neobatrachia</taxon>
        <taxon>Hyloidea</taxon>
        <taxon>Eleutherodactylidae</taxon>
        <taxon>Eleutherodactylinae</taxon>
        <taxon>Eleutherodactylus</taxon>
        <taxon>Eleutherodactylus</taxon>
    </lineage>
</organism>